<dbReference type="PANTHER" id="PTHR37042:SF4">
    <property type="entry name" value="OUTER MEMBRANE PROTEIN RV1973"/>
    <property type="match status" value="1"/>
</dbReference>
<dbReference type="PANTHER" id="PTHR37042">
    <property type="entry name" value="OUTER MEMBRANE PROTEIN RV1973"/>
    <property type="match status" value="1"/>
</dbReference>
<dbReference type="EMBL" id="BAAAVS010000008">
    <property type="protein sequence ID" value="GAA3026464.1"/>
    <property type="molecule type" value="Genomic_DNA"/>
</dbReference>
<dbReference type="Proteomes" id="UP001501035">
    <property type="component" value="Unassembled WGS sequence"/>
</dbReference>
<dbReference type="RefSeq" id="WP_344716326.1">
    <property type="nucleotide sequence ID" value="NZ_BAAAVS010000008.1"/>
</dbReference>
<evidence type="ECO:0000256" key="2">
    <source>
        <dbReference type="ARBA" id="ARBA00023136"/>
    </source>
</evidence>
<proteinExistence type="predicted"/>
<evidence type="ECO:0008006" key="5">
    <source>
        <dbReference type="Google" id="ProtNLM"/>
    </source>
</evidence>
<sequence length="163" mass="17220">MRRRSALVAVLTTVLVLIAAAAWWRVADTRDGDGPARAAVMAAAARATTALMSRQPNDPPVRSDVQSLLVGRLADEYASQGADIVLPGAVEQQMRMTARVVGTGVAGLEASRARVLVFVDLWAAPRSLASEIPRVPLARWAAMRNVDGKWLLAGLTPVGGVIS</sequence>
<name>A0ABP6KXZ0_9ACTN</name>
<keyword evidence="2" id="KW-0472">Membrane</keyword>
<gene>
    <name evidence="3" type="ORF">GCM10010528_05280</name>
</gene>
<accession>A0ABP6KXZ0</accession>
<protein>
    <recommendedName>
        <fullName evidence="5">Mce-associated membrane protein</fullName>
    </recommendedName>
</protein>
<evidence type="ECO:0000313" key="3">
    <source>
        <dbReference type="EMBL" id="GAA3026464.1"/>
    </source>
</evidence>
<organism evidence="3 4">
    <name type="scientific">Gordonia defluvii</name>
    <dbReference type="NCBI Taxonomy" id="283718"/>
    <lineage>
        <taxon>Bacteria</taxon>
        <taxon>Bacillati</taxon>
        <taxon>Actinomycetota</taxon>
        <taxon>Actinomycetes</taxon>
        <taxon>Mycobacteriales</taxon>
        <taxon>Gordoniaceae</taxon>
        <taxon>Gordonia</taxon>
    </lineage>
</organism>
<reference evidence="4" key="1">
    <citation type="journal article" date="2019" name="Int. J. Syst. Evol. Microbiol.">
        <title>The Global Catalogue of Microorganisms (GCM) 10K type strain sequencing project: providing services to taxonomists for standard genome sequencing and annotation.</title>
        <authorList>
            <consortium name="The Broad Institute Genomics Platform"/>
            <consortium name="The Broad Institute Genome Sequencing Center for Infectious Disease"/>
            <person name="Wu L."/>
            <person name="Ma J."/>
        </authorList>
    </citation>
    <scope>NUCLEOTIDE SEQUENCE [LARGE SCALE GENOMIC DNA]</scope>
    <source>
        <strain evidence="4">JCM 14234</strain>
    </source>
</reference>
<keyword evidence="4" id="KW-1185">Reference proteome</keyword>
<comment type="subcellular location">
    <subcellularLocation>
        <location evidence="1">Membrane</location>
    </subcellularLocation>
</comment>
<comment type="caution">
    <text evidence="3">The sequence shown here is derived from an EMBL/GenBank/DDBJ whole genome shotgun (WGS) entry which is preliminary data.</text>
</comment>
<evidence type="ECO:0000256" key="1">
    <source>
        <dbReference type="ARBA" id="ARBA00004370"/>
    </source>
</evidence>
<evidence type="ECO:0000313" key="4">
    <source>
        <dbReference type="Proteomes" id="UP001501035"/>
    </source>
</evidence>